<keyword evidence="1" id="KW-1133">Transmembrane helix</keyword>
<feature type="transmembrane region" description="Helical" evidence="1">
    <location>
        <begin position="63"/>
        <end position="89"/>
    </location>
</feature>
<proteinExistence type="predicted"/>
<dbReference type="RefSeq" id="WP_131171427.1">
    <property type="nucleotide sequence ID" value="NZ_FXTL01000004.1"/>
</dbReference>
<keyword evidence="1" id="KW-0472">Membrane</keyword>
<gene>
    <name evidence="2" type="ORF">ET996_04790</name>
</gene>
<feature type="transmembrane region" description="Helical" evidence="1">
    <location>
        <begin position="101"/>
        <end position="130"/>
    </location>
</feature>
<comment type="caution">
    <text evidence="2">The sequence shown here is derived from an EMBL/GenBank/DDBJ whole genome shotgun (WGS) entry which is preliminary data.</text>
</comment>
<protein>
    <submittedName>
        <fullName evidence="2">ABC transporter permease</fullName>
    </submittedName>
</protein>
<feature type="transmembrane region" description="Helical" evidence="1">
    <location>
        <begin position="23"/>
        <end position="43"/>
    </location>
</feature>
<feature type="transmembrane region" description="Helical" evidence="1">
    <location>
        <begin position="150"/>
        <end position="174"/>
    </location>
</feature>
<accession>A0A4Q9KLZ9</accession>
<dbReference type="OrthoDB" id="4336274at2"/>
<evidence type="ECO:0000313" key="2">
    <source>
        <dbReference type="EMBL" id="TBT95434.1"/>
    </source>
</evidence>
<feature type="transmembrane region" description="Helical" evidence="1">
    <location>
        <begin position="181"/>
        <end position="207"/>
    </location>
</feature>
<dbReference type="AlphaFoldDB" id="A0A4Q9KLZ9"/>
<keyword evidence="1" id="KW-0812">Transmembrane</keyword>
<reference evidence="2 3" key="1">
    <citation type="submission" date="2019-01" db="EMBL/GenBank/DDBJ databases">
        <title>Lactibacter flavus gen. nov., sp. nov., a novel bacterium of the family Propionibacteriaceae isolated from raw milk and dairy products.</title>
        <authorList>
            <person name="Huptas C."/>
            <person name="Wenning M."/>
            <person name="Breitenwieser F."/>
            <person name="Doll E."/>
            <person name="Von Neubeck M."/>
            <person name="Busse H.-J."/>
            <person name="Scherer S."/>
        </authorList>
    </citation>
    <scope>NUCLEOTIDE SEQUENCE [LARGE SCALE GENOMIC DNA]</scope>
    <source>
        <strain evidence="2 3">DSM 22130</strain>
    </source>
</reference>
<evidence type="ECO:0000313" key="3">
    <source>
        <dbReference type="Proteomes" id="UP000291933"/>
    </source>
</evidence>
<feature type="transmembrane region" description="Helical" evidence="1">
    <location>
        <begin position="227"/>
        <end position="246"/>
    </location>
</feature>
<dbReference type="EMBL" id="SDMR01000004">
    <property type="protein sequence ID" value="TBT95434.1"/>
    <property type="molecule type" value="Genomic_DNA"/>
</dbReference>
<evidence type="ECO:0000256" key="1">
    <source>
        <dbReference type="SAM" id="Phobius"/>
    </source>
</evidence>
<sequence length="253" mass="24734">MSIFGTVLAFEARKLLGATVTRVATLASLGLVTITTAGGYAAAQAGPASQLGRKASGLVDAPGWAGYTGLAATSVGITTLLAVGIVMAWTAGREFTDNTIVGLFALPAAPATIACAKIAAAIGWAVALAAAEGVLVAGIGLPLGLSAANAPVAAATVALVGALLGVAALPVMWIATLGRGYLAGISATLALVIVTNIAVGFGLGIAIPWAIPVLWATPNAGIPTVSLLLPVAAALAGATLTAHSWTRLQLGDR</sequence>
<keyword evidence="3" id="KW-1185">Reference proteome</keyword>
<name>A0A4Q9KLZ9_PROTD</name>
<organism evidence="2 3">
    <name type="scientific">Propioniciclava tarda</name>
    <dbReference type="NCBI Taxonomy" id="433330"/>
    <lineage>
        <taxon>Bacteria</taxon>
        <taxon>Bacillati</taxon>
        <taxon>Actinomycetota</taxon>
        <taxon>Actinomycetes</taxon>
        <taxon>Propionibacteriales</taxon>
        <taxon>Propionibacteriaceae</taxon>
        <taxon>Propioniciclava</taxon>
    </lineage>
</organism>
<dbReference type="Proteomes" id="UP000291933">
    <property type="component" value="Unassembled WGS sequence"/>
</dbReference>
<dbReference type="Pfam" id="PF12730">
    <property type="entry name" value="ABC2_membrane_4"/>
    <property type="match status" value="1"/>
</dbReference>